<dbReference type="Proteomes" id="UP001627154">
    <property type="component" value="Unassembled WGS sequence"/>
</dbReference>
<organism evidence="1 2">
    <name type="scientific">Trichogramma kaykai</name>
    <dbReference type="NCBI Taxonomy" id="54128"/>
    <lineage>
        <taxon>Eukaryota</taxon>
        <taxon>Metazoa</taxon>
        <taxon>Ecdysozoa</taxon>
        <taxon>Arthropoda</taxon>
        <taxon>Hexapoda</taxon>
        <taxon>Insecta</taxon>
        <taxon>Pterygota</taxon>
        <taxon>Neoptera</taxon>
        <taxon>Endopterygota</taxon>
        <taxon>Hymenoptera</taxon>
        <taxon>Apocrita</taxon>
        <taxon>Proctotrupomorpha</taxon>
        <taxon>Chalcidoidea</taxon>
        <taxon>Trichogrammatidae</taxon>
        <taxon>Trichogramma</taxon>
    </lineage>
</organism>
<dbReference type="AlphaFoldDB" id="A0ABD2WR50"/>
<name>A0ABD2WR50_9HYME</name>
<gene>
    <name evidence="1" type="ORF">TKK_010518</name>
</gene>
<proteinExistence type="predicted"/>
<sequence length="82" mass="9298">MTILPRRSATDRLYLRVLSKNTQLTRLVGGRRSEPSQPSRVEAAAARDFNGVKSIEQSLNGYCQSFPRRYYTLAKDSTGLYL</sequence>
<evidence type="ECO:0000313" key="2">
    <source>
        <dbReference type="Proteomes" id="UP001627154"/>
    </source>
</evidence>
<evidence type="ECO:0000313" key="1">
    <source>
        <dbReference type="EMBL" id="KAL3395410.1"/>
    </source>
</evidence>
<dbReference type="EMBL" id="JBJJXI010000082">
    <property type="protein sequence ID" value="KAL3395410.1"/>
    <property type="molecule type" value="Genomic_DNA"/>
</dbReference>
<reference evidence="1 2" key="1">
    <citation type="journal article" date="2024" name="bioRxiv">
        <title>A reference genome for Trichogramma kaykai: A tiny desert-dwelling parasitoid wasp with competing sex-ratio distorters.</title>
        <authorList>
            <person name="Culotta J."/>
            <person name="Lindsey A.R."/>
        </authorList>
    </citation>
    <scope>NUCLEOTIDE SEQUENCE [LARGE SCALE GENOMIC DNA]</scope>
    <source>
        <strain evidence="1 2">KSX58</strain>
    </source>
</reference>
<accession>A0ABD2WR50</accession>
<keyword evidence="2" id="KW-1185">Reference proteome</keyword>
<comment type="caution">
    <text evidence="1">The sequence shown here is derived from an EMBL/GenBank/DDBJ whole genome shotgun (WGS) entry which is preliminary data.</text>
</comment>
<protein>
    <submittedName>
        <fullName evidence="1">Uncharacterized protein</fullName>
    </submittedName>
</protein>